<dbReference type="AlphaFoldDB" id="E4XTM3"/>
<keyword evidence="3" id="KW-1185">Reference proteome</keyword>
<dbReference type="OrthoDB" id="10382251at2759"/>
<dbReference type="InParanoid" id="E4XTM3"/>
<dbReference type="EMBL" id="FN653158">
    <property type="protein sequence ID" value="CBY13085.1"/>
    <property type="molecule type" value="Genomic_DNA"/>
</dbReference>
<proteinExistence type="predicted"/>
<accession>E4XTM3</accession>
<gene>
    <name evidence="2" type="ORF">GSOID_T00003829001</name>
</gene>
<evidence type="ECO:0000313" key="2">
    <source>
        <dbReference type="EMBL" id="CBY13085.1"/>
    </source>
</evidence>
<evidence type="ECO:0000313" key="3">
    <source>
        <dbReference type="Proteomes" id="UP000001307"/>
    </source>
</evidence>
<organism evidence="2">
    <name type="scientific">Oikopleura dioica</name>
    <name type="common">Tunicate</name>
    <dbReference type="NCBI Taxonomy" id="34765"/>
    <lineage>
        <taxon>Eukaryota</taxon>
        <taxon>Metazoa</taxon>
        <taxon>Chordata</taxon>
        <taxon>Tunicata</taxon>
        <taxon>Appendicularia</taxon>
        <taxon>Copelata</taxon>
        <taxon>Oikopleuridae</taxon>
        <taxon>Oikopleura</taxon>
    </lineage>
</organism>
<name>E4XTM3_OIKDI</name>
<sequence>MLSTRRSQIKMINNKKIIENNKNKQIQTRSSKRTVSRMSSFNSDDLQGFDPERDVFLEEDVDGDWTEIKRRSSADEIRQAREVKRHSNEIISRVNPTLRLRPVRANTTCGNASSQKASRGSFRARTLSAPSPRCLSSVKSTAITLDLKKISLEWEKKRLNSIPEENKKPKLGSAHRLRALLSKIKSPKVLASIAVVVLGAMATRIL</sequence>
<evidence type="ECO:0000256" key="1">
    <source>
        <dbReference type="SAM" id="MobiDB-lite"/>
    </source>
</evidence>
<reference evidence="2" key="1">
    <citation type="journal article" date="2010" name="Science">
        <title>Plasticity of animal genome architecture unmasked by rapid evolution of a pelagic tunicate.</title>
        <authorList>
            <person name="Denoeud F."/>
            <person name="Henriet S."/>
            <person name="Mungpakdee S."/>
            <person name="Aury J.M."/>
            <person name="Da Silva C."/>
            <person name="Brinkmann H."/>
            <person name="Mikhaleva J."/>
            <person name="Olsen L.C."/>
            <person name="Jubin C."/>
            <person name="Canestro C."/>
            <person name="Bouquet J.M."/>
            <person name="Danks G."/>
            <person name="Poulain J."/>
            <person name="Campsteijn C."/>
            <person name="Adamski M."/>
            <person name="Cross I."/>
            <person name="Yadetie F."/>
            <person name="Muffato M."/>
            <person name="Louis A."/>
            <person name="Butcher S."/>
            <person name="Tsagkogeorga G."/>
            <person name="Konrad A."/>
            <person name="Singh S."/>
            <person name="Jensen M.F."/>
            <person name="Cong E.H."/>
            <person name="Eikeseth-Otteraa H."/>
            <person name="Noel B."/>
            <person name="Anthouard V."/>
            <person name="Porcel B.M."/>
            <person name="Kachouri-Lafond R."/>
            <person name="Nishino A."/>
            <person name="Ugolini M."/>
            <person name="Chourrout P."/>
            <person name="Nishida H."/>
            <person name="Aasland R."/>
            <person name="Huzurbazar S."/>
            <person name="Westhof E."/>
            <person name="Delsuc F."/>
            <person name="Lehrach H."/>
            <person name="Reinhardt R."/>
            <person name="Weissenbach J."/>
            <person name="Roy S.W."/>
            <person name="Artiguenave F."/>
            <person name="Postlethwait J.H."/>
            <person name="Manak J.R."/>
            <person name="Thompson E.M."/>
            <person name="Jaillon O."/>
            <person name="Du Pasquier L."/>
            <person name="Boudinot P."/>
            <person name="Liberles D.A."/>
            <person name="Volff J.N."/>
            <person name="Philippe H."/>
            <person name="Lenhard B."/>
            <person name="Roest Crollius H."/>
            <person name="Wincker P."/>
            <person name="Chourrout D."/>
        </authorList>
    </citation>
    <scope>NUCLEOTIDE SEQUENCE [LARGE SCALE GENOMIC DNA]</scope>
</reference>
<feature type="region of interest" description="Disordered" evidence="1">
    <location>
        <begin position="24"/>
        <end position="44"/>
    </location>
</feature>
<protein>
    <submittedName>
        <fullName evidence="2">Uncharacterized protein</fullName>
    </submittedName>
</protein>
<dbReference type="Proteomes" id="UP000001307">
    <property type="component" value="Unassembled WGS sequence"/>
</dbReference>